<keyword evidence="2" id="KW-1185">Reference proteome</keyword>
<sequence length="766" mass="75738">MLLPTFRFVCGVFLSALVVGCGGGGSKSNPTPPPVATLAITTAATLTAGTVGTAYTATLAASGGTAPYTWTISAGTPPAGLTLSSAGALTGTPTTAGSSSFTIKVTDSEATPQTATLAATLVINAAPPPPITITPTTLTAGILGTPYVANLTATGGTAPYTWSVASGSLPAGLTLAPTTGIISGTPTAAGQSSFTVQVTDSSATPLTGTQALTLQINTATLAILSTSLPAGNVGSPYTDQLAATGGVAPYTWTAAGALPTGLSLSAAGLLSGTPGTAGTTTVALTVTDAANNTATANLTLTINAATGTVPDGHYVFVFAGTAPQGTPPTSNGVAINGTFTIQSGAIQNGYFDENTNTNPAVTEQAITGGTLTSGANGLGQLVLTTSTLTMTFELAIPASVSAGGSSPIRMIEFDDATGTGMRGSGTLLPALASPTAAAITGNYAFLFSGADIDQNQQALICSFQTDGAGNITNGKADANQYGGTLASWSTLTGTYAVDGNGRGTLQIVLGGTAFHFSFYQVSPTEWVVISLDPATLNSPLVSGTVLQQTGGPFSTASIPTTSVLEIEGLAPVSSGTTPDITLGIATSNGSGAVTFNFDEYAGSLSPGGTFSVNYAVDPTTGRAASTGTTAQPILYIINSTSAFLLGPDRSASSGIIEAQTGAPFTTASFNGNYLGGSLPLVNTSVLNEAGLVATDGAGNITFTTNRSSSTGLTSYQSVAGTYAVGTNGRVVVTTPDNLTRIFYIVSPTKVAYVTSDGGGYLGTFQQ</sequence>
<accession>A0A2Z5FX06</accession>
<dbReference type="SUPFAM" id="SSF49313">
    <property type="entry name" value="Cadherin-like"/>
    <property type="match status" value="3"/>
</dbReference>
<protein>
    <submittedName>
        <fullName evidence="1">Serine protease, subtilase family</fullName>
    </submittedName>
</protein>
<dbReference type="GO" id="GO:0005509">
    <property type="term" value="F:calcium ion binding"/>
    <property type="evidence" value="ECO:0007669"/>
    <property type="project" value="InterPro"/>
</dbReference>
<dbReference type="OrthoDB" id="98106at2"/>
<name>A0A2Z5FX06_9BACT</name>
<dbReference type="KEGG" id="abas:ACPOL_2093"/>
<dbReference type="Pfam" id="PF05345">
    <property type="entry name" value="He_PIG"/>
    <property type="match status" value="3"/>
</dbReference>
<dbReference type="PANTHER" id="PTHR37494">
    <property type="entry name" value="HEMAGGLUTININ"/>
    <property type="match status" value="1"/>
</dbReference>
<dbReference type="GO" id="GO:0006508">
    <property type="term" value="P:proteolysis"/>
    <property type="evidence" value="ECO:0007669"/>
    <property type="project" value="UniProtKB-KW"/>
</dbReference>
<dbReference type="Proteomes" id="UP000253606">
    <property type="component" value="Chromosome"/>
</dbReference>
<dbReference type="Gene3D" id="2.60.40.10">
    <property type="entry name" value="Immunoglobulins"/>
    <property type="match status" value="3"/>
</dbReference>
<keyword evidence="1" id="KW-0645">Protease</keyword>
<dbReference type="PROSITE" id="PS51257">
    <property type="entry name" value="PROKAR_LIPOPROTEIN"/>
    <property type="match status" value="1"/>
</dbReference>
<dbReference type="PANTHER" id="PTHR37494:SF1">
    <property type="entry name" value="STAPHYLOCOCCUS AUREUS SURFACE PROTEIN A"/>
    <property type="match status" value="1"/>
</dbReference>
<evidence type="ECO:0000313" key="2">
    <source>
        <dbReference type="Proteomes" id="UP000253606"/>
    </source>
</evidence>
<proteinExistence type="predicted"/>
<keyword evidence="1" id="KW-0378">Hydrolase</keyword>
<dbReference type="GO" id="GO:0016020">
    <property type="term" value="C:membrane"/>
    <property type="evidence" value="ECO:0007669"/>
    <property type="project" value="InterPro"/>
</dbReference>
<dbReference type="InterPro" id="IPR015919">
    <property type="entry name" value="Cadherin-like_sf"/>
</dbReference>
<dbReference type="InterPro" id="IPR013783">
    <property type="entry name" value="Ig-like_fold"/>
</dbReference>
<organism evidence="1 2">
    <name type="scientific">Acidisarcina polymorpha</name>
    <dbReference type="NCBI Taxonomy" id="2211140"/>
    <lineage>
        <taxon>Bacteria</taxon>
        <taxon>Pseudomonadati</taxon>
        <taxon>Acidobacteriota</taxon>
        <taxon>Terriglobia</taxon>
        <taxon>Terriglobales</taxon>
        <taxon>Acidobacteriaceae</taxon>
        <taxon>Acidisarcina</taxon>
    </lineage>
</organism>
<dbReference type="EMBL" id="CP030840">
    <property type="protein sequence ID" value="AXC11423.1"/>
    <property type="molecule type" value="Genomic_DNA"/>
</dbReference>
<evidence type="ECO:0000313" key="1">
    <source>
        <dbReference type="EMBL" id="AXC11423.1"/>
    </source>
</evidence>
<reference evidence="1 2" key="1">
    <citation type="journal article" date="2018" name="Front. Microbiol.">
        <title>Hydrolytic Capabilities as a Key to Environmental Success: Chitinolytic and Cellulolytic Acidobacteria From Acidic Sub-arctic Soils and Boreal Peatlands.</title>
        <authorList>
            <person name="Belova S.E."/>
            <person name="Ravin N.V."/>
            <person name="Pankratov T.A."/>
            <person name="Rakitin A.L."/>
            <person name="Ivanova A.A."/>
            <person name="Beletsky A.V."/>
            <person name="Mardanov A.V."/>
            <person name="Sinninghe Damste J.S."/>
            <person name="Dedysh S.N."/>
        </authorList>
    </citation>
    <scope>NUCLEOTIDE SEQUENCE [LARGE SCALE GENOMIC DNA]</scope>
    <source>
        <strain evidence="1 2">SBC82</strain>
    </source>
</reference>
<dbReference type="AlphaFoldDB" id="A0A2Z5FX06"/>
<gene>
    <name evidence="1" type="ORF">ACPOL_2093</name>
</gene>
<dbReference type="RefSeq" id="WP_114206878.1">
    <property type="nucleotide sequence ID" value="NZ_CP030840.1"/>
</dbReference>
<dbReference type="GO" id="GO:0008233">
    <property type="term" value="F:peptidase activity"/>
    <property type="evidence" value="ECO:0007669"/>
    <property type="project" value="UniProtKB-KW"/>
</dbReference>